<evidence type="ECO:0000313" key="1">
    <source>
        <dbReference type="EMBL" id="TFF21952.1"/>
    </source>
</evidence>
<reference evidence="1 2" key="1">
    <citation type="submission" date="2019-03" db="EMBL/GenBank/DDBJ databases">
        <title>Jiella endophytica sp. nov., a novel endophytic bacterium isolated from root of Ficus microcarpa Linn. f.</title>
        <authorList>
            <person name="Tuo L."/>
        </authorList>
    </citation>
    <scope>NUCLEOTIDE SEQUENCE [LARGE SCALE GENOMIC DNA]</scope>
    <source>
        <strain evidence="1 2">CBS5Q-3</strain>
    </source>
</reference>
<proteinExistence type="predicted"/>
<dbReference type="AlphaFoldDB" id="A0A4Y8RGS5"/>
<organism evidence="1 2">
    <name type="scientific">Jiella endophytica</name>
    <dbReference type="NCBI Taxonomy" id="2558362"/>
    <lineage>
        <taxon>Bacteria</taxon>
        <taxon>Pseudomonadati</taxon>
        <taxon>Pseudomonadota</taxon>
        <taxon>Alphaproteobacteria</taxon>
        <taxon>Hyphomicrobiales</taxon>
        <taxon>Aurantimonadaceae</taxon>
        <taxon>Jiella</taxon>
    </lineage>
</organism>
<protein>
    <submittedName>
        <fullName evidence="1">Uncharacterized protein</fullName>
    </submittedName>
</protein>
<dbReference type="RefSeq" id="WP_134762835.1">
    <property type="nucleotide sequence ID" value="NZ_SOZD01000004.1"/>
</dbReference>
<accession>A0A4Y8RGS5</accession>
<evidence type="ECO:0000313" key="2">
    <source>
        <dbReference type="Proteomes" id="UP000298179"/>
    </source>
</evidence>
<name>A0A4Y8RGS5_9HYPH</name>
<comment type="caution">
    <text evidence="1">The sequence shown here is derived from an EMBL/GenBank/DDBJ whole genome shotgun (WGS) entry which is preliminary data.</text>
</comment>
<gene>
    <name evidence="1" type="ORF">E3C22_14960</name>
</gene>
<dbReference type="Proteomes" id="UP000298179">
    <property type="component" value="Unassembled WGS sequence"/>
</dbReference>
<sequence length="118" mass="13285">MQIELADADLLYEATFPQLQFIVSSQSKTWQELQQLSGADDFDSFNGAVYCVDGTTRVAIKRYRGEPLNYYTLYTREDIDSALSLAIMEILGVPQSAVIWSRTEATEGSATRQLRTHP</sequence>
<keyword evidence="2" id="KW-1185">Reference proteome</keyword>
<dbReference type="EMBL" id="SOZD01000004">
    <property type="protein sequence ID" value="TFF21952.1"/>
    <property type="molecule type" value="Genomic_DNA"/>
</dbReference>